<dbReference type="GO" id="GO:0016491">
    <property type="term" value="F:oxidoreductase activity"/>
    <property type="evidence" value="ECO:0007669"/>
    <property type="project" value="UniProtKB-KW"/>
</dbReference>
<sequence>MPLTPMPVQAPMHERCDTLIIGAGPAGMAATLAAAPSGAAITVVDDNPQPGGQIWRDGPQAALPPMAQQHRAALAKHTNIRVLTGTRVVGLGASHPTDNAPALLLEDADRGWTQHSHRIILCTGARELLLPFSGWTLPGVTGAGALQALIKAGLDVRGQRIVIAGTGPLLLATAATATQAGARVVRIAEQASWAALARFAAQLPRWPAKALQALTLLNTGLRANTHVLEAQGTTQVQSVRLRKGAHAEETIACDRVACGFGLVPNTQLGQLLGCTLGGPLSGGLGLAVDAQMRTTVPGVLAAGECTGFGGSERALVQGAIAGHTAAGHVQQAQALRPQLARWEGFAQALQTSFVLNEQLKALPRPDTLVCRCEDVTYADLAPRQGWIDAKLHTRCGMGACQGRICGAATQHLFGWTPTAPRHLLAPARIATLADCGGPAPEGPSAAPPA</sequence>
<accession>A0AAJ2BYP3</accession>
<dbReference type="EMBL" id="JAVDTS010000004">
    <property type="protein sequence ID" value="MDR6838384.1"/>
    <property type="molecule type" value="Genomic_DNA"/>
</dbReference>
<dbReference type="PANTHER" id="PTHR42949:SF3">
    <property type="entry name" value="ANAEROBIC GLYCEROL-3-PHOSPHATE DEHYDROGENASE SUBUNIT B"/>
    <property type="match status" value="1"/>
</dbReference>
<dbReference type="PIRSF" id="PIRSF037495">
    <property type="entry name" value="Opine_OX_OoxA/HcnB"/>
    <property type="match status" value="1"/>
</dbReference>
<comment type="caution">
    <text evidence="3">The sequence shown here is derived from an EMBL/GenBank/DDBJ whole genome shotgun (WGS) entry which is preliminary data.</text>
</comment>
<keyword evidence="1" id="KW-0560">Oxidoreductase</keyword>
<dbReference type="Proteomes" id="UP001253458">
    <property type="component" value="Unassembled WGS sequence"/>
</dbReference>
<keyword evidence="5" id="KW-1185">Reference proteome</keyword>
<evidence type="ECO:0000313" key="4">
    <source>
        <dbReference type="EMBL" id="MDR6838384.1"/>
    </source>
</evidence>
<feature type="domain" description="FAD/NAD(P)-binding" evidence="2">
    <location>
        <begin position="17"/>
        <end position="317"/>
    </location>
</feature>
<dbReference type="InterPro" id="IPR017224">
    <property type="entry name" value="Opine_Oxase_asu/HCN_bsu"/>
</dbReference>
<dbReference type="PANTHER" id="PTHR42949">
    <property type="entry name" value="ANAEROBIC GLYCEROL-3-PHOSPHATE DEHYDROGENASE SUBUNIT B"/>
    <property type="match status" value="1"/>
</dbReference>
<dbReference type="PRINTS" id="PR00368">
    <property type="entry name" value="FADPNR"/>
</dbReference>
<dbReference type="RefSeq" id="WP_209819530.1">
    <property type="nucleotide sequence ID" value="NZ_JAVDTL010000003.1"/>
</dbReference>
<proteinExistence type="predicted"/>
<dbReference type="InterPro" id="IPR051691">
    <property type="entry name" value="Metab_Enz_Cyan_OpOx_G3PDH"/>
</dbReference>
<dbReference type="InterPro" id="IPR041854">
    <property type="entry name" value="BFD-like_2Fe2S-bd_dom_sf"/>
</dbReference>
<evidence type="ECO:0000259" key="2">
    <source>
        <dbReference type="Pfam" id="PF07992"/>
    </source>
</evidence>
<dbReference type="PRINTS" id="PR00411">
    <property type="entry name" value="PNDRDTASEI"/>
</dbReference>
<dbReference type="EMBL" id="JAVDTL010000003">
    <property type="protein sequence ID" value="MDR6766900.1"/>
    <property type="molecule type" value="Genomic_DNA"/>
</dbReference>
<dbReference type="InterPro" id="IPR036188">
    <property type="entry name" value="FAD/NAD-bd_sf"/>
</dbReference>
<organism evidence="3 6">
    <name type="scientific">Acidovorax delafieldii</name>
    <name type="common">Pseudomonas delafieldii</name>
    <dbReference type="NCBI Taxonomy" id="47920"/>
    <lineage>
        <taxon>Bacteria</taxon>
        <taxon>Pseudomonadati</taxon>
        <taxon>Pseudomonadota</taxon>
        <taxon>Betaproteobacteria</taxon>
        <taxon>Burkholderiales</taxon>
        <taxon>Comamonadaceae</taxon>
        <taxon>Acidovorax</taxon>
    </lineage>
</organism>
<reference evidence="3 5" key="1">
    <citation type="submission" date="2023-07" db="EMBL/GenBank/DDBJ databases">
        <title>Sorghum-associated microbial communities from plants grown in Nebraska, USA.</title>
        <authorList>
            <person name="Schachtman D."/>
        </authorList>
    </citation>
    <scope>NUCLEOTIDE SEQUENCE</scope>
    <source>
        <strain evidence="4 5">BE105</strain>
        <strain evidence="3">BE69</strain>
    </source>
</reference>
<dbReference type="Pfam" id="PF07992">
    <property type="entry name" value="Pyr_redox_2"/>
    <property type="match status" value="1"/>
</dbReference>
<dbReference type="Gene3D" id="3.50.50.60">
    <property type="entry name" value="FAD/NAD(P)-binding domain"/>
    <property type="match status" value="2"/>
</dbReference>
<dbReference type="Proteomes" id="UP001249076">
    <property type="component" value="Unassembled WGS sequence"/>
</dbReference>
<gene>
    <name evidence="3" type="ORF">J2W88_002175</name>
    <name evidence="4" type="ORF">J2W93_003225</name>
</gene>
<evidence type="ECO:0000313" key="3">
    <source>
        <dbReference type="EMBL" id="MDR6766900.1"/>
    </source>
</evidence>
<evidence type="ECO:0000313" key="5">
    <source>
        <dbReference type="Proteomes" id="UP001249076"/>
    </source>
</evidence>
<dbReference type="AlphaFoldDB" id="A0AAJ2BYP3"/>
<dbReference type="SUPFAM" id="SSF51905">
    <property type="entry name" value="FAD/NAD(P)-binding domain"/>
    <property type="match status" value="1"/>
</dbReference>
<evidence type="ECO:0000313" key="6">
    <source>
        <dbReference type="Proteomes" id="UP001253458"/>
    </source>
</evidence>
<dbReference type="InterPro" id="IPR023753">
    <property type="entry name" value="FAD/NAD-binding_dom"/>
</dbReference>
<evidence type="ECO:0000256" key="1">
    <source>
        <dbReference type="ARBA" id="ARBA00023002"/>
    </source>
</evidence>
<dbReference type="Gene3D" id="1.10.10.1100">
    <property type="entry name" value="BFD-like [2Fe-2S]-binding domain"/>
    <property type="match status" value="1"/>
</dbReference>
<protein>
    <submittedName>
        <fullName evidence="3">NADPH-dependent 2,4-dienoyl-CoA reductase/sulfur reductase-like enzyme</fullName>
    </submittedName>
</protein>
<name>A0AAJ2BYP3_ACIDE</name>